<evidence type="ECO:0000259" key="1">
    <source>
        <dbReference type="PROSITE" id="PS51819"/>
    </source>
</evidence>
<evidence type="ECO:0000313" key="3">
    <source>
        <dbReference type="Proteomes" id="UP001191082"/>
    </source>
</evidence>
<comment type="caution">
    <text evidence="2">The sequence shown here is derived from an EMBL/GenBank/DDBJ whole genome shotgun (WGS) entry which is preliminary data.</text>
</comment>
<dbReference type="Gene3D" id="3.10.180.10">
    <property type="entry name" value="2,3-Dihydroxybiphenyl 1,2-Dioxygenase, domain 1"/>
    <property type="match status" value="1"/>
</dbReference>
<dbReference type="InterPro" id="IPR029068">
    <property type="entry name" value="Glyas_Bleomycin-R_OHBP_Dase"/>
</dbReference>
<protein>
    <submittedName>
        <fullName evidence="2">Glyoxalase</fullName>
    </submittedName>
</protein>
<dbReference type="InterPro" id="IPR037523">
    <property type="entry name" value="VOC_core"/>
</dbReference>
<sequence length="133" mass="14931">MNIFVNLAIEDVDQSRQFFSALGFTFEEQFCTEDTLGMRLSDAAMVMLLRHDKFATFLNGRARADTGKALETLTAIQLDSRDEVDRFMGQALAAGGAEFRPAEDHGFMYGRSFTDPDGHVWEPFWFDSTTVAA</sequence>
<gene>
    <name evidence="2" type="ORF">FGK64_19185</name>
</gene>
<accession>A0ABY2X603</accession>
<organism evidence="2 3">
    <name type="scientific">Arenibacterium halophilum</name>
    <dbReference type="NCBI Taxonomy" id="2583821"/>
    <lineage>
        <taxon>Bacteria</taxon>
        <taxon>Pseudomonadati</taxon>
        <taxon>Pseudomonadota</taxon>
        <taxon>Alphaproteobacteria</taxon>
        <taxon>Rhodobacterales</taxon>
        <taxon>Paracoccaceae</taxon>
        <taxon>Arenibacterium</taxon>
    </lineage>
</organism>
<dbReference type="Proteomes" id="UP001191082">
    <property type="component" value="Unassembled WGS sequence"/>
</dbReference>
<dbReference type="SUPFAM" id="SSF54593">
    <property type="entry name" value="Glyoxalase/Bleomycin resistance protein/Dihydroxybiphenyl dioxygenase"/>
    <property type="match status" value="1"/>
</dbReference>
<name>A0ABY2X603_9RHOB</name>
<dbReference type="PANTHER" id="PTHR36503">
    <property type="entry name" value="BLR2520 PROTEIN"/>
    <property type="match status" value="1"/>
</dbReference>
<dbReference type="InterPro" id="IPR004360">
    <property type="entry name" value="Glyas_Fos-R_dOase_dom"/>
</dbReference>
<keyword evidence="3" id="KW-1185">Reference proteome</keyword>
<dbReference type="RefSeq" id="WP_138865452.1">
    <property type="nucleotide sequence ID" value="NZ_VCPC01000004.1"/>
</dbReference>
<dbReference type="Pfam" id="PF00903">
    <property type="entry name" value="Glyoxalase"/>
    <property type="match status" value="1"/>
</dbReference>
<proteinExistence type="predicted"/>
<dbReference type="PROSITE" id="PS51819">
    <property type="entry name" value="VOC"/>
    <property type="match status" value="1"/>
</dbReference>
<feature type="domain" description="VOC" evidence="1">
    <location>
        <begin position="1"/>
        <end position="126"/>
    </location>
</feature>
<dbReference type="EMBL" id="VCPC01000004">
    <property type="protein sequence ID" value="TMV10880.1"/>
    <property type="molecule type" value="Genomic_DNA"/>
</dbReference>
<dbReference type="PANTHER" id="PTHR36503:SF2">
    <property type="entry name" value="BLR2408 PROTEIN"/>
    <property type="match status" value="1"/>
</dbReference>
<evidence type="ECO:0000313" key="2">
    <source>
        <dbReference type="EMBL" id="TMV10880.1"/>
    </source>
</evidence>
<reference evidence="2 3" key="1">
    <citation type="submission" date="2019-05" db="EMBL/GenBank/DDBJ databases">
        <title>Marivita sp. nov. isolated from sea sediment.</title>
        <authorList>
            <person name="Kim W."/>
        </authorList>
    </citation>
    <scope>NUCLEOTIDE SEQUENCE [LARGE SCALE GENOMIC DNA]</scope>
    <source>
        <strain evidence="2 3">CAU 1492</strain>
    </source>
</reference>